<name>A0A5B7J8N1_PORTR</name>
<dbReference type="PANTHER" id="PTHR37984:SF5">
    <property type="entry name" value="PROTEIN NYNRIN-LIKE"/>
    <property type="match status" value="1"/>
</dbReference>
<dbReference type="AlphaFoldDB" id="A0A5B7J8N1"/>
<comment type="caution">
    <text evidence="1">The sequence shown here is derived from an EMBL/GenBank/DDBJ whole genome shotgun (WGS) entry which is preliminary data.</text>
</comment>
<evidence type="ECO:0000313" key="1">
    <source>
        <dbReference type="EMBL" id="MPC90376.1"/>
    </source>
</evidence>
<dbReference type="Gene3D" id="3.30.70.270">
    <property type="match status" value="1"/>
</dbReference>
<dbReference type="GO" id="GO:0071897">
    <property type="term" value="P:DNA biosynthetic process"/>
    <property type="evidence" value="ECO:0007669"/>
    <property type="project" value="UniProtKB-ARBA"/>
</dbReference>
<dbReference type="Proteomes" id="UP000324222">
    <property type="component" value="Unassembled WGS sequence"/>
</dbReference>
<organism evidence="1 2">
    <name type="scientific">Portunus trituberculatus</name>
    <name type="common">Swimming crab</name>
    <name type="synonym">Neptunus trituberculatus</name>
    <dbReference type="NCBI Taxonomy" id="210409"/>
    <lineage>
        <taxon>Eukaryota</taxon>
        <taxon>Metazoa</taxon>
        <taxon>Ecdysozoa</taxon>
        <taxon>Arthropoda</taxon>
        <taxon>Crustacea</taxon>
        <taxon>Multicrustacea</taxon>
        <taxon>Malacostraca</taxon>
        <taxon>Eumalacostraca</taxon>
        <taxon>Eucarida</taxon>
        <taxon>Decapoda</taxon>
        <taxon>Pleocyemata</taxon>
        <taxon>Brachyura</taxon>
        <taxon>Eubrachyura</taxon>
        <taxon>Portunoidea</taxon>
        <taxon>Portunidae</taxon>
        <taxon>Portuninae</taxon>
        <taxon>Portunus</taxon>
    </lineage>
</organism>
<dbReference type="InterPro" id="IPR043502">
    <property type="entry name" value="DNA/RNA_pol_sf"/>
</dbReference>
<dbReference type="OrthoDB" id="2286242at2759"/>
<evidence type="ECO:0000313" key="2">
    <source>
        <dbReference type="Proteomes" id="UP000324222"/>
    </source>
</evidence>
<dbReference type="PANTHER" id="PTHR37984">
    <property type="entry name" value="PROTEIN CBG26694"/>
    <property type="match status" value="1"/>
</dbReference>
<dbReference type="SUPFAM" id="SSF56672">
    <property type="entry name" value="DNA/RNA polymerases"/>
    <property type="match status" value="1"/>
</dbReference>
<gene>
    <name evidence="1" type="primary">Tf2-9_3</name>
    <name evidence="1" type="ORF">E2C01_085357</name>
</gene>
<accession>A0A5B7J8N1</accession>
<proteinExistence type="predicted"/>
<reference evidence="1 2" key="1">
    <citation type="submission" date="2019-05" db="EMBL/GenBank/DDBJ databases">
        <title>Another draft genome of Portunus trituberculatus and its Hox gene families provides insights of decapod evolution.</title>
        <authorList>
            <person name="Jeong J.-H."/>
            <person name="Song I."/>
            <person name="Kim S."/>
            <person name="Choi T."/>
            <person name="Kim D."/>
            <person name="Ryu S."/>
            <person name="Kim W."/>
        </authorList>
    </citation>
    <scope>NUCLEOTIDE SEQUENCE [LARGE SCALE GENOMIC DNA]</scope>
    <source>
        <tissue evidence="1">Muscle</tissue>
    </source>
</reference>
<protein>
    <submittedName>
        <fullName evidence="1">Transposon Tf2-9 polyprotein</fullName>
    </submittedName>
</protein>
<sequence length="125" mass="14410">MSGFPRKHKCVDDTLLYDAGIEQTFWHTYDFLERCAMVGVTLKQEKFMFCCREVEFVGFHVGWEAYKPTEDRLSAIRHFTMPGQPTITDVRSLFGFVNQLAPFLATAPIIEPFTDLLKKPTGRKV</sequence>
<dbReference type="InterPro" id="IPR043128">
    <property type="entry name" value="Rev_trsase/Diguanyl_cyclase"/>
</dbReference>
<keyword evidence="2" id="KW-1185">Reference proteome</keyword>
<dbReference type="EMBL" id="VSRR010084156">
    <property type="protein sequence ID" value="MPC90376.1"/>
    <property type="molecule type" value="Genomic_DNA"/>
</dbReference>
<dbReference type="InterPro" id="IPR050951">
    <property type="entry name" value="Retrovirus_Pol_polyprotein"/>
</dbReference>